<keyword evidence="2" id="KW-0812">Transmembrane</keyword>
<dbReference type="Pfam" id="PF02517">
    <property type="entry name" value="Rce1-like"/>
    <property type="match status" value="1"/>
</dbReference>
<dbReference type="PANTHER" id="PTHR36435">
    <property type="entry name" value="SLR1288 PROTEIN"/>
    <property type="match status" value="1"/>
</dbReference>
<feature type="transmembrane region" description="Helical" evidence="2">
    <location>
        <begin position="170"/>
        <end position="187"/>
    </location>
</feature>
<feature type="transmembrane region" description="Helical" evidence="2">
    <location>
        <begin position="7"/>
        <end position="26"/>
    </location>
</feature>
<evidence type="ECO:0000313" key="4">
    <source>
        <dbReference type="EMBL" id="EHJ53239.1"/>
    </source>
</evidence>
<feature type="transmembrane region" description="Helical" evidence="2">
    <location>
        <begin position="145"/>
        <end position="164"/>
    </location>
</feature>
<dbReference type="GO" id="GO:0004175">
    <property type="term" value="F:endopeptidase activity"/>
    <property type="evidence" value="ECO:0007669"/>
    <property type="project" value="UniProtKB-ARBA"/>
</dbReference>
<keyword evidence="5" id="KW-1185">Reference proteome</keyword>
<keyword evidence="4" id="KW-0645">Protease</keyword>
<comment type="similarity">
    <text evidence="1">Belongs to the UPF0177 family.</text>
</comment>
<keyword evidence="4" id="KW-0378">Hydrolase</keyword>
<dbReference type="RefSeq" id="WP_003082187.1">
    <property type="nucleotide sequence ID" value="NZ_AEUW02000001.1"/>
</dbReference>
<reference evidence="4 5" key="1">
    <citation type="journal article" date="2014" name="Int. J. Syst. Evol. Microbiol.">
        <title>Phylogenomics and the dynamic genome evolution of the genus Streptococcus.</title>
        <authorList>
            <consortium name="The Broad Institute Genome Sequencing Platform"/>
            <person name="Richards V.P."/>
            <person name="Palmer S.R."/>
            <person name="Pavinski Bitar P.D."/>
            <person name="Qin X."/>
            <person name="Weinstock G.M."/>
            <person name="Highlander S.K."/>
            <person name="Town C.D."/>
            <person name="Burne R.A."/>
            <person name="Stanhope M.J."/>
        </authorList>
    </citation>
    <scope>NUCLEOTIDE SEQUENCE [LARGE SCALE GENOMIC DNA]</scope>
    <source>
        <strain evidence="4 5">NCTC 11558</strain>
    </source>
</reference>
<dbReference type="Proteomes" id="UP000003573">
    <property type="component" value="Unassembled WGS sequence"/>
</dbReference>
<comment type="caution">
    <text evidence="4">The sequence shown here is derived from an EMBL/GenBank/DDBJ whole genome shotgun (WGS) entry which is preliminary data.</text>
</comment>
<dbReference type="AlphaFoldDB" id="G5JZ98"/>
<evidence type="ECO:0000313" key="5">
    <source>
        <dbReference type="Proteomes" id="UP000003573"/>
    </source>
</evidence>
<dbReference type="STRING" id="764298.STRMA_0516"/>
<organism evidence="4 5">
    <name type="scientific">Streptococcus macacae NCTC 11558</name>
    <dbReference type="NCBI Taxonomy" id="764298"/>
    <lineage>
        <taxon>Bacteria</taxon>
        <taxon>Bacillati</taxon>
        <taxon>Bacillota</taxon>
        <taxon>Bacilli</taxon>
        <taxon>Lactobacillales</taxon>
        <taxon>Streptococcaceae</taxon>
        <taxon>Streptococcus</taxon>
    </lineage>
</organism>
<dbReference type="InterPro" id="IPR052710">
    <property type="entry name" value="CAAX_protease"/>
</dbReference>
<evidence type="ECO:0000256" key="2">
    <source>
        <dbReference type="SAM" id="Phobius"/>
    </source>
</evidence>
<feature type="transmembrane region" description="Helical" evidence="2">
    <location>
        <begin position="76"/>
        <end position="96"/>
    </location>
</feature>
<gene>
    <name evidence="4" type="ORF">STRMA_0516</name>
</gene>
<sequence length="218" mass="25238">MTLKSFFNSILYFVLALVLCQIYFWIEKYVYVREIWQVILLTLISLLFLAIVIFLARQLGLLEEFKTLKTRKAWQLIISAFLMNLFVQLCGSVIRANLEGMKPTNDNEGLVNIMHMNPWLAFFMPIIFAPIIEETIFRGLLMTRVFKQGSLIGFLTSAFAFGYIHHPDGIGSWVTYAGMGMVLAWVYQRSNRLEYSIMMHMLNNILVIVLIALTLYLS</sequence>
<dbReference type="InterPro" id="IPR003675">
    <property type="entry name" value="Rce1/LyrA-like_dom"/>
</dbReference>
<feature type="domain" description="CAAX prenyl protease 2/Lysostaphin resistance protein A-like" evidence="3">
    <location>
        <begin position="117"/>
        <end position="206"/>
    </location>
</feature>
<dbReference type="EMBL" id="AEUW02000001">
    <property type="protein sequence ID" value="EHJ53239.1"/>
    <property type="molecule type" value="Genomic_DNA"/>
</dbReference>
<feature type="transmembrane region" description="Helical" evidence="2">
    <location>
        <begin position="199"/>
        <end position="217"/>
    </location>
</feature>
<dbReference type="eggNOG" id="COG1266">
    <property type="taxonomic scope" value="Bacteria"/>
</dbReference>
<evidence type="ECO:0000256" key="1">
    <source>
        <dbReference type="ARBA" id="ARBA00009067"/>
    </source>
</evidence>
<protein>
    <submittedName>
        <fullName evidence="4">CAAX amino terminal protease family protein</fullName>
    </submittedName>
</protein>
<name>G5JZ98_9STRE</name>
<dbReference type="GO" id="GO:0006508">
    <property type="term" value="P:proteolysis"/>
    <property type="evidence" value="ECO:0007669"/>
    <property type="project" value="UniProtKB-KW"/>
</dbReference>
<accession>G5JZ98</accession>
<dbReference type="PANTHER" id="PTHR36435:SF1">
    <property type="entry name" value="CAAX AMINO TERMINAL PROTEASE FAMILY PROTEIN"/>
    <property type="match status" value="1"/>
</dbReference>
<feature type="transmembrane region" description="Helical" evidence="2">
    <location>
        <begin position="38"/>
        <end position="56"/>
    </location>
</feature>
<feature type="transmembrane region" description="Helical" evidence="2">
    <location>
        <begin position="116"/>
        <end position="133"/>
    </location>
</feature>
<keyword evidence="2" id="KW-1133">Transmembrane helix</keyword>
<evidence type="ECO:0000259" key="3">
    <source>
        <dbReference type="Pfam" id="PF02517"/>
    </source>
</evidence>
<keyword evidence="2" id="KW-0472">Membrane</keyword>
<proteinExistence type="inferred from homology"/>
<dbReference type="GO" id="GO:0080120">
    <property type="term" value="P:CAAX-box protein maturation"/>
    <property type="evidence" value="ECO:0007669"/>
    <property type="project" value="UniProtKB-ARBA"/>
</dbReference>
<dbReference type="OrthoDB" id="8607342at2"/>